<accession>A0A1G2PUT2</accession>
<evidence type="ECO:0000259" key="1">
    <source>
        <dbReference type="SMART" id="SM00382"/>
    </source>
</evidence>
<dbReference type="Pfam" id="PF13177">
    <property type="entry name" value="DNA_pol3_delta2"/>
    <property type="match status" value="1"/>
</dbReference>
<proteinExistence type="predicted"/>
<comment type="caution">
    <text evidence="2">The sequence shown here is derived from an EMBL/GenBank/DDBJ whole genome shotgun (WGS) entry which is preliminary data.</text>
</comment>
<feature type="domain" description="AAA+ ATPase" evidence="1">
    <location>
        <begin position="23"/>
        <end position="172"/>
    </location>
</feature>
<organism evidence="2 3">
    <name type="scientific">Candidatus Terrybacteria bacterium RIFCSPLOWO2_01_FULL_40_23</name>
    <dbReference type="NCBI Taxonomy" id="1802366"/>
    <lineage>
        <taxon>Bacteria</taxon>
        <taxon>Candidatus Terryibacteriota</taxon>
    </lineage>
</organism>
<dbReference type="SMART" id="SM00382">
    <property type="entry name" value="AAA"/>
    <property type="match status" value="1"/>
</dbReference>
<dbReference type="EMBL" id="MHSW01000023">
    <property type="protein sequence ID" value="OHA51391.1"/>
    <property type="molecule type" value="Genomic_DNA"/>
</dbReference>
<dbReference type="Gene3D" id="3.40.50.300">
    <property type="entry name" value="P-loop containing nucleotide triphosphate hydrolases"/>
    <property type="match status" value="1"/>
</dbReference>
<dbReference type="AlphaFoldDB" id="A0A1G2PUT2"/>
<dbReference type="InterPro" id="IPR003593">
    <property type="entry name" value="AAA+_ATPase"/>
</dbReference>
<gene>
    <name evidence="2" type="ORF">A3A97_00910</name>
</gene>
<dbReference type="SUPFAM" id="SSF52540">
    <property type="entry name" value="P-loop containing nucleoside triphosphate hydrolases"/>
    <property type="match status" value="1"/>
</dbReference>
<dbReference type="InterPro" id="IPR050238">
    <property type="entry name" value="DNA_Rep/Repair_Clamp_Loader"/>
</dbReference>
<evidence type="ECO:0000313" key="3">
    <source>
        <dbReference type="Proteomes" id="UP000176951"/>
    </source>
</evidence>
<evidence type="ECO:0000313" key="2">
    <source>
        <dbReference type="EMBL" id="OHA51391.1"/>
    </source>
</evidence>
<dbReference type="Proteomes" id="UP000176951">
    <property type="component" value="Unassembled WGS sequence"/>
</dbReference>
<protein>
    <recommendedName>
        <fullName evidence="1">AAA+ ATPase domain-containing protein</fullName>
    </recommendedName>
</protein>
<reference evidence="2 3" key="1">
    <citation type="journal article" date="2016" name="Nat. Commun.">
        <title>Thousands of microbial genomes shed light on interconnected biogeochemical processes in an aquifer system.</title>
        <authorList>
            <person name="Anantharaman K."/>
            <person name="Brown C.T."/>
            <person name="Hug L.A."/>
            <person name="Sharon I."/>
            <person name="Castelle C.J."/>
            <person name="Probst A.J."/>
            <person name="Thomas B.C."/>
            <person name="Singh A."/>
            <person name="Wilkins M.J."/>
            <person name="Karaoz U."/>
            <person name="Brodie E.L."/>
            <person name="Williams K.H."/>
            <person name="Hubbard S.S."/>
            <person name="Banfield J.F."/>
        </authorList>
    </citation>
    <scope>NUCLEOTIDE SEQUENCE [LARGE SCALE GENOMIC DNA]</scope>
</reference>
<dbReference type="GO" id="GO:0006261">
    <property type="term" value="P:DNA-templated DNA replication"/>
    <property type="evidence" value="ECO:0007669"/>
    <property type="project" value="TreeGrafter"/>
</dbReference>
<sequence>MNMLIGHEHIIKYFNNLVEKDRLAHAYAFSGPEGVGKRTLALNIAQNIFCTETGAPNHKPDVCVICVSITRGDHQNVTIIKADKEGVKKNIAIEQIRQLRKKLILKEMTGRKRIIIIDGAEFMNTEAANAFLKTLEEPFSDINFFLITNSISSLLATIASRVQSVRFNVVSDGKIEKALVAKGVETKFAKEYASLAYGCPGVAIAMAQDKDLYAATKEVNRTVKYFISDFISERLKLPVILSEDPQEAVLQINKWLLALDGLMKEQLQKDDPRVKLTANSIGKLLKLAELGKNTNINIRLALEQIIFDRAEMPKAAFQDKI</sequence>
<name>A0A1G2PUT2_9BACT</name>
<dbReference type="PANTHER" id="PTHR11669">
    <property type="entry name" value="REPLICATION FACTOR C / DNA POLYMERASE III GAMMA-TAU SUBUNIT"/>
    <property type="match status" value="1"/>
</dbReference>
<dbReference type="InterPro" id="IPR027417">
    <property type="entry name" value="P-loop_NTPase"/>
</dbReference>
<dbReference type="PANTHER" id="PTHR11669:SF8">
    <property type="entry name" value="DNA POLYMERASE III SUBUNIT DELTA"/>
    <property type="match status" value="1"/>
</dbReference>